<dbReference type="InterPro" id="IPR021027">
    <property type="entry name" value="Transposase_put_HTH"/>
</dbReference>
<evidence type="ECO:0000313" key="12">
    <source>
        <dbReference type="Proteomes" id="UP000187194"/>
    </source>
</evidence>
<dbReference type="NCBIfam" id="NF040570">
    <property type="entry name" value="guided_TnpB"/>
    <property type="match status" value="1"/>
</dbReference>
<sequence>MDIKRAYRFRFYPTPEQVVMLARTFGCARFVYNHMLRMRTDAWHQRQERVGYHATSAALTALKQTPEHGWLNEVSSVPLQQALRHLQTAFANFFAKRAKYPNFRRKDGAQSAEYTASAFRWDGTSLKLAKMEAPLAIRWSRRIPSGAKVTTVTVSKDPAGRYHVSLLCDDVVCAKSAATGKVGIDFGLTDFVVLSTGEKIAAPNAFRKNEAKLAKLQRRLARKQKGSANRRKARLKVARMHARIADSRRDFLHKLSTRLINENQVIAIESLAVSHMLKNRKLAKSISDAGWSEFVRQLTYKAKWYGRTLIGIDRWYPSSKRCADCGHTVASMPLKVRAWDCPGCGLTHDRDINAARNVLAAGLAVSAHGESVIPMSL</sequence>
<evidence type="ECO:0000259" key="9">
    <source>
        <dbReference type="Pfam" id="PF07282"/>
    </source>
</evidence>
<comment type="caution">
    <text evidence="11">The sequence shown here is derived from an EMBL/GenBank/DDBJ whole genome shotgun (WGS) entry which is preliminary data.</text>
</comment>
<protein>
    <submittedName>
        <fullName evidence="11">Transposase</fullName>
    </submittedName>
</protein>
<evidence type="ECO:0000256" key="1">
    <source>
        <dbReference type="ARBA" id="ARBA00008761"/>
    </source>
</evidence>
<comment type="similarity">
    <text evidence="1">In the C-terminal section; belongs to the transposase 35 family.</text>
</comment>
<dbReference type="EMBL" id="MTJZ01000021">
    <property type="protein sequence ID" value="OMG72089.1"/>
    <property type="molecule type" value="Genomic_DNA"/>
</dbReference>
<dbReference type="Pfam" id="PF07282">
    <property type="entry name" value="Cas12f1-like_TNB"/>
    <property type="match status" value="1"/>
</dbReference>
<keyword evidence="5" id="KW-0862">Zinc</keyword>
<dbReference type="GO" id="GO:0006310">
    <property type="term" value="P:DNA recombination"/>
    <property type="evidence" value="ECO:0007669"/>
    <property type="project" value="UniProtKB-KW"/>
</dbReference>
<keyword evidence="3" id="KW-0815">Transposition</keyword>
<dbReference type="NCBIfam" id="TIGR01766">
    <property type="entry name" value="IS200/IS605 family accessory protein TnpB-like domain"/>
    <property type="match status" value="1"/>
</dbReference>
<comment type="similarity">
    <text evidence="2">In the N-terminal section; belongs to the transposase 2 family.</text>
</comment>
<feature type="domain" description="Probable transposase IS891/IS1136/IS1341" evidence="8">
    <location>
        <begin position="175"/>
        <end position="279"/>
    </location>
</feature>
<dbReference type="InterPro" id="IPR001959">
    <property type="entry name" value="Transposase"/>
</dbReference>
<dbReference type="AlphaFoldDB" id="A0A1R1JA44"/>
<evidence type="ECO:0000256" key="2">
    <source>
        <dbReference type="ARBA" id="ARBA00011044"/>
    </source>
</evidence>
<evidence type="ECO:0000256" key="4">
    <source>
        <dbReference type="ARBA" id="ARBA00022723"/>
    </source>
</evidence>
<gene>
    <name evidence="11" type="ORF">BW685_17775</name>
</gene>
<dbReference type="Pfam" id="PF12323">
    <property type="entry name" value="HTH_OrfB_IS605"/>
    <property type="match status" value="1"/>
</dbReference>
<dbReference type="Proteomes" id="UP000187194">
    <property type="component" value="Unassembled WGS sequence"/>
</dbReference>
<dbReference type="InterPro" id="IPR051399">
    <property type="entry name" value="RNA-guided_DNA_endo/Transpos"/>
</dbReference>
<keyword evidence="4" id="KW-0479">Metal-binding</keyword>
<dbReference type="InterPro" id="IPR010095">
    <property type="entry name" value="Cas12f1-like_TNB"/>
</dbReference>
<evidence type="ECO:0000313" key="11">
    <source>
        <dbReference type="EMBL" id="OMG72089.1"/>
    </source>
</evidence>
<dbReference type="GO" id="GO:0032196">
    <property type="term" value="P:transposition"/>
    <property type="evidence" value="ECO:0007669"/>
    <property type="project" value="UniProtKB-KW"/>
</dbReference>
<evidence type="ECO:0000256" key="7">
    <source>
        <dbReference type="ARBA" id="ARBA00023172"/>
    </source>
</evidence>
<dbReference type="GO" id="GO:0046872">
    <property type="term" value="F:metal ion binding"/>
    <property type="evidence" value="ECO:0007669"/>
    <property type="project" value="UniProtKB-KW"/>
</dbReference>
<name>A0A1R1JA44_9BURK</name>
<keyword evidence="6" id="KW-0238">DNA-binding</keyword>
<dbReference type="Pfam" id="PF01385">
    <property type="entry name" value="OrfB_IS605"/>
    <property type="match status" value="1"/>
</dbReference>
<keyword evidence="7" id="KW-0233">DNA recombination</keyword>
<dbReference type="GO" id="GO:0003677">
    <property type="term" value="F:DNA binding"/>
    <property type="evidence" value="ECO:0007669"/>
    <property type="project" value="UniProtKB-KW"/>
</dbReference>
<accession>A0A1R1JA44</accession>
<evidence type="ECO:0000259" key="10">
    <source>
        <dbReference type="Pfam" id="PF12323"/>
    </source>
</evidence>
<evidence type="ECO:0000256" key="5">
    <source>
        <dbReference type="ARBA" id="ARBA00022833"/>
    </source>
</evidence>
<dbReference type="PANTHER" id="PTHR30405">
    <property type="entry name" value="TRANSPOSASE"/>
    <property type="match status" value="1"/>
</dbReference>
<evidence type="ECO:0000256" key="6">
    <source>
        <dbReference type="ARBA" id="ARBA00023125"/>
    </source>
</evidence>
<dbReference type="PANTHER" id="PTHR30405:SF25">
    <property type="entry name" value="RNA-GUIDED DNA ENDONUCLEASE INSQ-RELATED"/>
    <property type="match status" value="1"/>
</dbReference>
<reference evidence="11 12" key="1">
    <citation type="submission" date="2017-01" db="EMBL/GenBank/DDBJ databases">
        <title>Phylogeographic, genomic and meropenem susceptibility analysis of Burkholderia ubonensis.</title>
        <authorList>
            <person name="Price E.P."/>
            <person name="Sarovich D.S."/>
            <person name="Webb J.R."/>
            <person name="Hall C.M."/>
            <person name="Sahl J.W."/>
            <person name="Kaestli M."/>
            <person name="Mayo M."/>
            <person name="Harrington G."/>
            <person name="Baker A.L."/>
            <person name="Sidak-Loftis L.C."/>
            <person name="Lummis M."/>
            <person name="Schupp J.M."/>
            <person name="Gillece J.D."/>
            <person name="Tuanyok A."/>
            <person name="Warner J."/>
            <person name="Busch J.D."/>
            <person name="Keim P."/>
            <person name="Currie B.J."/>
            <person name="Wagner D.M."/>
        </authorList>
    </citation>
    <scope>NUCLEOTIDE SEQUENCE [LARGE SCALE GENOMIC DNA]</scope>
    <source>
        <strain evidence="11 12">A21</strain>
    </source>
</reference>
<evidence type="ECO:0000256" key="3">
    <source>
        <dbReference type="ARBA" id="ARBA00022578"/>
    </source>
</evidence>
<feature type="domain" description="Cas12f1-like TNB" evidence="9">
    <location>
        <begin position="291"/>
        <end position="358"/>
    </location>
</feature>
<dbReference type="RefSeq" id="WP_076478509.1">
    <property type="nucleotide sequence ID" value="NZ_MTJZ01000021.1"/>
</dbReference>
<organism evidence="11 12">
    <name type="scientific">Burkholderia ubonensis</name>
    <dbReference type="NCBI Taxonomy" id="101571"/>
    <lineage>
        <taxon>Bacteria</taxon>
        <taxon>Pseudomonadati</taxon>
        <taxon>Pseudomonadota</taxon>
        <taxon>Betaproteobacteria</taxon>
        <taxon>Burkholderiales</taxon>
        <taxon>Burkholderiaceae</taxon>
        <taxon>Burkholderia</taxon>
        <taxon>Burkholderia cepacia complex</taxon>
    </lineage>
</organism>
<proteinExistence type="inferred from homology"/>
<feature type="domain" description="Transposase putative helix-turn-helix" evidence="10">
    <location>
        <begin position="1"/>
        <end position="47"/>
    </location>
</feature>
<evidence type="ECO:0000259" key="8">
    <source>
        <dbReference type="Pfam" id="PF01385"/>
    </source>
</evidence>